<dbReference type="PANTHER" id="PTHR36932">
    <property type="entry name" value="CAPSULAR POLYSACCHARIDE BIOSYNTHESIS PROTEIN"/>
    <property type="match status" value="1"/>
</dbReference>
<organism evidence="1">
    <name type="scientific">bioreactor metagenome</name>
    <dbReference type="NCBI Taxonomy" id="1076179"/>
    <lineage>
        <taxon>unclassified sequences</taxon>
        <taxon>metagenomes</taxon>
        <taxon>ecological metagenomes</taxon>
    </lineage>
</organism>
<dbReference type="AlphaFoldDB" id="A0A645FVW4"/>
<comment type="caution">
    <text evidence="1">The sequence shown here is derived from an EMBL/GenBank/DDBJ whole genome shotgun (WGS) entry which is preliminary data.</text>
</comment>
<dbReference type="PANTHER" id="PTHR36932:SF1">
    <property type="entry name" value="CAPSULAR POLYSACCHARIDE BIOSYNTHESIS PROTEIN"/>
    <property type="match status" value="1"/>
</dbReference>
<dbReference type="SUPFAM" id="SSF56801">
    <property type="entry name" value="Acetyl-CoA synthetase-like"/>
    <property type="match status" value="1"/>
</dbReference>
<protein>
    <recommendedName>
        <fullName evidence="2">Phenylacetate--CoA ligase</fullName>
    </recommendedName>
</protein>
<dbReference type="EMBL" id="VSSQ01065965">
    <property type="protein sequence ID" value="MPN18597.1"/>
    <property type="molecule type" value="Genomic_DNA"/>
</dbReference>
<accession>A0A645FVW4</accession>
<evidence type="ECO:0000313" key="1">
    <source>
        <dbReference type="EMBL" id="MPN18597.1"/>
    </source>
</evidence>
<dbReference type="Gene3D" id="3.40.50.12780">
    <property type="entry name" value="N-terminal domain of ligase-like"/>
    <property type="match status" value="1"/>
</dbReference>
<gene>
    <name evidence="1" type="ORF">SDC9_165957</name>
</gene>
<evidence type="ECO:0008006" key="2">
    <source>
        <dbReference type="Google" id="ProtNLM"/>
    </source>
</evidence>
<proteinExistence type="predicted"/>
<reference evidence="1" key="1">
    <citation type="submission" date="2019-08" db="EMBL/GenBank/DDBJ databases">
        <authorList>
            <person name="Kucharzyk K."/>
            <person name="Murdoch R.W."/>
            <person name="Higgins S."/>
            <person name="Loffler F."/>
        </authorList>
    </citation>
    <scope>NUCLEOTIDE SEQUENCE</scope>
</reference>
<dbReference type="InterPro" id="IPR042099">
    <property type="entry name" value="ANL_N_sf"/>
</dbReference>
<name>A0A645FVW4_9ZZZZ</name>
<sequence>MGEIVKELNNFNPVLLSGYPSNLSVLCKQQDNGELNIHPSVVITGGEQLTDSVRRQLAETFGCYVQTHYSCTEVGEIACECENEHLHINDDWVIVEAVDQNNNPVTDGTMSDKILITNLSNYIQPFIRYEVTDRVIIHSEPCGCGKTSKWIEVEGRTDDILRFENDVRIAPMSFYKILEEIKEIKCFQLIQKKRDLLELRIVAEDRFSAFKIAKRDLGYFLKGKGIDVEIVLSEEMPCTHPVSGKFKHVFSEAK</sequence>
<dbReference type="InterPro" id="IPR053158">
    <property type="entry name" value="CapK_Type1_Caps_Biosynth"/>
</dbReference>